<evidence type="ECO:0000313" key="2">
    <source>
        <dbReference type="EMBL" id="PWD84738.1"/>
    </source>
</evidence>
<dbReference type="PANTHER" id="PTHR42709:SF4">
    <property type="entry name" value="INNER MEMBRANE PROTEIN YQAA"/>
    <property type="match status" value="1"/>
</dbReference>
<keyword evidence="1" id="KW-0812">Transmembrane</keyword>
<feature type="transmembrane region" description="Helical" evidence="1">
    <location>
        <begin position="86"/>
        <end position="110"/>
    </location>
</feature>
<sequence>MEPISGAIGGLLLLALSAFSSATILPGSSEVALLGYLHLYPEWLTAAFVVATIFNTLGSISMYWAGRIIPERKESSAKVDRLIARFGLFSLLFSSLPLIGDFIPIAAGWFRLNFWYASLLILVGKAVRYLLLLGAFHTLLRLF</sequence>
<dbReference type="PANTHER" id="PTHR42709">
    <property type="entry name" value="ALKALINE PHOSPHATASE LIKE PROTEIN"/>
    <property type="match status" value="1"/>
</dbReference>
<dbReference type="RefSeq" id="WP_109235883.1">
    <property type="nucleotide sequence ID" value="NZ_BMXZ01000001.1"/>
</dbReference>
<dbReference type="AlphaFoldDB" id="A0A2U2ANK1"/>
<protein>
    <submittedName>
        <fullName evidence="2">DedA family protein</fullName>
    </submittedName>
</protein>
<keyword evidence="1" id="KW-1133">Transmembrane helix</keyword>
<feature type="transmembrane region" description="Helical" evidence="1">
    <location>
        <begin position="116"/>
        <end position="140"/>
    </location>
</feature>
<proteinExistence type="predicted"/>
<dbReference type="InterPro" id="IPR051311">
    <property type="entry name" value="DedA_domain"/>
</dbReference>
<evidence type="ECO:0000256" key="1">
    <source>
        <dbReference type="SAM" id="Phobius"/>
    </source>
</evidence>
<keyword evidence="1" id="KW-0472">Membrane</keyword>
<comment type="caution">
    <text evidence="2">The sequence shown here is derived from an EMBL/GenBank/DDBJ whole genome shotgun (WGS) entry which is preliminary data.</text>
</comment>
<name>A0A2U2ANK1_9GAMM</name>
<dbReference type="EMBL" id="QEWR01000002">
    <property type="protein sequence ID" value="PWD84738.1"/>
    <property type="molecule type" value="Genomic_DNA"/>
</dbReference>
<organism evidence="2 3">
    <name type="scientific">Ignatzschineria indica</name>
    <dbReference type="NCBI Taxonomy" id="472583"/>
    <lineage>
        <taxon>Bacteria</taxon>
        <taxon>Pseudomonadati</taxon>
        <taxon>Pseudomonadota</taxon>
        <taxon>Gammaproteobacteria</taxon>
        <taxon>Cardiobacteriales</taxon>
        <taxon>Ignatzschineriaceae</taxon>
        <taxon>Ignatzschineria</taxon>
    </lineage>
</organism>
<evidence type="ECO:0000313" key="3">
    <source>
        <dbReference type="Proteomes" id="UP000244948"/>
    </source>
</evidence>
<keyword evidence="3" id="KW-1185">Reference proteome</keyword>
<feature type="transmembrane region" description="Helical" evidence="1">
    <location>
        <begin position="46"/>
        <end position="65"/>
    </location>
</feature>
<accession>A0A2U2ANK1</accession>
<reference evidence="2 3" key="1">
    <citation type="journal article" date="2018" name="Genome Announc.">
        <title>Ignatzschineria cameli sp. nov., isolated from necrotic foot tissue of dromedaries (Camelus dromedarius) and associated maggots (Wohlfahrtia species) in Dubai.</title>
        <authorList>
            <person name="Tsang C.C."/>
            <person name="Tang J.Y."/>
            <person name="Fong J.Y."/>
            <person name="Kinne J."/>
            <person name="Lee H.H."/>
            <person name="Joseph M."/>
            <person name="Jose S."/>
            <person name="Schuster R.K."/>
            <person name="Tang Y."/>
            <person name="Sivakumar S."/>
            <person name="Chen J.H."/>
            <person name="Teng J.L."/>
            <person name="Lau S.K."/>
            <person name="Wernery U."/>
            <person name="Woo P.C."/>
        </authorList>
    </citation>
    <scope>NUCLEOTIDE SEQUENCE [LARGE SCALE GENOMIC DNA]</scope>
    <source>
        <strain evidence="2 3">KCTC 22643</strain>
    </source>
</reference>
<gene>
    <name evidence="2" type="ORF">DC082_04215</name>
</gene>
<dbReference type="Proteomes" id="UP000244948">
    <property type="component" value="Unassembled WGS sequence"/>
</dbReference>